<dbReference type="Gene3D" id="1.10.510.10">
    <property type="entry name" value="Transferase(Phosphotransferase) domain 1"/>
    <property type="match status" value="1"/>
</dbReference>
<proteinExistence type="predicted"/>
<keyword evidence="2" id="KW-1185">Reference proteome</keyword>
<gene>
    <name evidence="1" type="ORF">CALVIDRAFT_569481</name>
</gene>
<dbReference type="SUPFAM" id="SSF56112">
    <property type="entry name" value="Protein kinase-like (PK-like)"/>
    <property type="match status" value="1"/>
</dbReference>
<dbReference type="EMBL" id="KV417357">
    <property type="protein sequence ID" value="KZO89973.1"/>
    <property type="molecule type" value="Genomic_DNA"/>
</dbReference>
<dbReference type="OrthoDB" id="4185642at2759"/>
<name>A0A167FY86_CALVF</name>
<evidence type="ECO:0000313" key="2">
    <source>
        <dbReference type="Proteomes" id="UP000076738"/>
    </source>
</evidence>
<sequence length="323" mass="36101">MTPTSDRLQPSSLKTLLAWAPTLSSLTANAHAKVTPLDAKERMLWLQLDATDKSWWINPYEDVYGPCPFDSQEIDPRIVMTNGEVHQYITRDPPGLHALDPLPCTKRLHEIDFATWLPTLEDITVIRETSRGCVCQATSTEGVVCLKLFSPGTRKEFISEHAAYTNILNAFETVPDTFPRCMGWTSIPPAYLASDKCPQWLQSLHLDKTSPNIGLLLLEFLDGSPLFTGNISDVVALKALEALGSAHQAGIVHNEAFPHHFLLSGERVVLFDFDMATVSPDPSASSVGQWREMKELWKILFNGLLPDKYMGVERDWKWTPASP</sequence>
<dbReference type="STRING" id="1330018.A0A167FY86"/>
<evidence type="ECO:0000313" key="1">
    <source>
        <dbReference type="EMBL" id="KZO89973.1"/>
    </source>
</evidence>
<reference evidence="1 2" key="1">
    <citation type="journal article" date="2016" name="Mol. Biol. Evol.">
        <title>Comparative Genomics of Early-Diverging Mushroom-Forming Fungi Provides Insights into the Origins of Lignocellulose Decay Capabilities.</title>
        <authorList>
            <person name="Nagy L.G."/>
            <person name="Riley R."/>
            <person name="Tritt A."/>
            <person name="Adam C."/>
            <person name="Daum C."/>
            <person name="Floudas D."/>
            <person name="Sun H."/>
            <person name="Yadav J.S."/>
            <person name="Pangilinan J."/>
            <person name="Larsson K.H."/>
            <person name="Matsuura K."/>
            <person name="Barry K."/>
            <person name="Labutti K."/>
            <person name="Kuo R."/>
            <person name="Ohm R.A."/>
            <person name="Bhattacharya S.S."/>
            <person name="Shirouzu T."/>
            <person name="Yoshinaga Y."/>
            <person name="Martin F.M."/>
            <person name="Grigoriev I.V."/>
            <person name="Hibbett D.S."/>
        </authorList>
    </citation>
    <scope>NUCLEOTIDE SEQUENCE [LARGE SCALE GENOMIC DNA]</scope>
    <source>
        <strain evidence="1 2">TUFC12733</strain>
    </source>
</reference>
<evidence type="ECO:0008006" key="3">
    <source>
        <dbReference type="Google" id="ProtNLM"/>
    </source>
</evidence>
<dbReference type="Proteomes" id="UP000076738">
    <property type="component" value="Unassembled WGS sequence"/>
</dbReference>
<dbReference type="InterPro" id="IPR011009">
    <property type="entry name" value="Kinase-like_dom_sf"/>
</dbReference>
<dbReference type="AlphaFoldDB" id="A0A167FY86"/>
<accession>A0A167FY86</accession>
<organism evidence="1 2">
    <name type="scientific">Calocera viscosa (strain TUFC12733)</name>
    <dbReference type="NCBI Taxonomy" id="1330018"/>
    <lineage>
        <taxon>Eukaryota</taxon>
        <taxon>Fungi</taxon>
        <taxon>Dikarya</taxon>
        <taxon>Basidiomycota</taxon>
        <taxon>Agaricomycotina</taxon>
        <taxon>Dacrymycetes</taxon>
        <taxon>Dacrymycetales</taxon>
        <taxon>Dacrymycetaceae</taxon>
        <taxon>Calocera</taxon>
    </lineage>
</organism>
<protein>
    <recommendedName>
        <fullName evidence="3">Protein kinase domain-containing protein</fullName>
    </recommendedName>
</protein>